<dbReference type="RefSeq" id="WP_078928498.1">
    <property type="nucleotide sequence ID" value="NZ_FUXX01000012.1"/>
</dbReference>
<evidence type="ECO:0000313" key="3">
    <source>
        <dbReference type="Proteomes" id="UP000242432"/>
    </source>
</evidence>
<name>A0A1T4V7N1_9GAMM</name>
<dbReference type="Gene3D" id="3.40.50.620">
    <property type="entry name" value="HUPs"/>
    <property type="match status" value="1"/>
</dbReference>
<feature type="domain" description="4Fe-4S ferredoxin-type" evidence="1">
    <location>
        <begin position="510"/>
        <end position="540"/>
    </location>
</feature>
<dbReference type="SUPFAM" id="SSF54862">
    <property type="entry name" value="4Fe-4S ferredoxins"/>
    <property type="match status" value="1"/>
</dbReference>
<dbReference type="InterPro" id="IPR002500">
    <property type="entry name" value="PAPS_reduct_dom"/>
</dbReference>
<evidence type="ECO:0000259" key="1">
    <source>
        <dbReference type="PROSITE" id="PS51379"/>
    </source>
</evidence>
<dbReference type="Pfam" id="PF01507">
    <property type="entry name" value="PAPS_reduct"/>
    <property type="match status" value="1"/>
</dbReference>
<dbReference type="InterPro" id="IPR050128">
    <property type="entry name" value="Sulfate_adenylyltrnsfr_sub2"/>
</dbReference>
<gene>
    <name evidence="2" type="ORF">SAMN02745213_00978</name>
</gene>
<accession>A0A1T4V7N1</accession>
<dbReference type="PANTHER" id="PTHR43196">
    <property type="entry name" value="SULFATE ADENYLYLTRANSFERASE SUBUNIT 2"/>
    <property type="match status" value="1"/>
</dbReference>
<evidence type="ECO:0000313" key="2">
    <source>
        <dbReference type="EMBL" id="SKA60913.1"/>
    </source>
</evidence>
<dbReference type="PANTHER" id="PTHR43196:SF2">
    <property type="entry name" value="PHOSPHOADENOSINE PHOSPHOSULFATE REDUCTASE"/>
    <property type="match status" value="1"/>
</dbReference>
<dbReference type="EMBL" id="FUXX01000012">
    <property type="protein sequence ID" value="SKA60913.1"/>
    <property type="molecule type" value="Genomic_DNA"/>
</dbReference>
<dbReference type="InterPro" id="IPR017896">
    <property type="entry name" value="4Fe4S_Fe-S-bd"/>
</dbReference>
<dbReference type="GO" id="GO:0003824">
    <property type="term" value="F:catalytic activity"/>
    <property type="evidence" value="ECO:0007669"/>
    <property type="project" value="InterPro"/>
</dbReference>
<dbReference type="PROSITE" id="PS51379">
    <property type="entry name" value="4FE4S_FER_2"/>
    <property type="match status" value="1"/>
</dbReference>
<dbReference type="SUPFAM" id="SSF52402">
    <property type="entry name" value="Adenine nucleotide alpha hydrolases-like"/>
    <property type="match status" value="1"/>
</dbReference>
<dbReference type="Gene3D" id="3.30.70.20">
    <property type="match status" value="1"/>
</dbReference>
<reference evidence="3" key="1">
    <citation type="submission" date="2017-02" db="EMBL/GenBank/DDBJ databases">
        <authorList>
            <person name="Varghese N."/>
            <person name="Submissions S."/>
        </authorList>
    </citation>
    <scope>NUCLEOTIDE SEQUENCE [LARGE SCALE GENOMIC DNA]</scope>
    <source>
        <strain evidence="3">DSM 3072</strain>
    </source>
</reference>
<proteinExistence type="predicted"/>
<sequence length="579" mass="67223">MWCDNCKRETPLDKCEICGKETEQEVPQEIFWCEHCCAPIIVPVNLDKNNCKCPKCSSKIKYLSSDLRPVFPEERLLIEILLAEPFAYAKCSVWANSNRYYVDGKSKVLTAKHFNIKDVDFIIEAINQNKRENEEKYYPIFEDHIKNYLEINSDRLHYIENEAFSFIQNVSQKYTIEQLMISFSGGKDSTCVEDLAVRALSNPSIVHVFGNTTLEFPYTYQYVDRFRKNNPKSIFKVAKNKEKDFLDVCEDIGPPSRVMRWCCTMFKTGPITRVINNVYGQGKILTFYGVRKCESASRSKYNRLEEHSESMKIQKQSVASPIFYWSDFDVWLYILGNDLDFNDAYRLGYDRVGCWCCPNNGARSQFLSRIYMPELSKKWRDFLIDFSKKIGKPDPEVYVDSGKWKARQGGSGLASAEDVKIKYTNCTTEENAKIYQLNKPFDDSLLNLFVPLGKISKELGRKLIKEVIVLDVKTNMPIISIQPFSSQESEYAVKIKTMNLKDHESLQRMVSYQIRKYNACRRCLKCESICKYGAITIKAGSYHINEEKCRHCKACVSQKYLSGGCLMDKYLRTIKFEQR</sequence>
<dbReference type="InterPro" id="IPR014729">
    <property type="entry name" value="Rossmann-like_a/b/a_fold"/>
</dbReference>
<organism evidence="2 3">
    <name type="scientific">Succinivibrio dextrinosolvens DSM 3072</name>
    <dbReference type="NCBI Taxonomy" id="1123324"/>
    <lineage>
        <taxon>Bacteria</taxon>
        <taxon>Pseudomonadati</taxon>
        <taxon>Pseudomonadota</taxon>
        <taxon>Gammaproteobacteria</taxon>
        <taxon>Aeromonadales</taxon>
        <taxon>Succinivibrionaceae</taxon>
        <taxon>Succinivibrio</taxon>
    </lineage>
</organism>
<dbReference type="AlphaFoldDB" id="A0A1T4V7N1"/>
<protein>
    <submittedName>
        <fullName evidence="2">Phosphoadenosine phosphosulfate reductase</fullName>
    </submittedName>
</protein>
<keyword evidence="3" id="KW-1185">Reference proteome</keyword>
<dbReference type="Proteomes" id="UP000242432">
    <property type="component" value="Unassembled WGS sequence"/>
</dbReference>